<dbReference type="EMBL" id="LAZR01025485">
    <property type="protein sequence ID" value="KKL71777.1"/>
    <property type="molecule type" value="Genomic_DNA"/>
</dbReference>
<comment type="caution">
    <text evidence="1">The sequence shown here is derived from an EMBL/GenBank/DDBJ whole genome shotgun (WGS) entry which is preliminary data.</text>
</comment>
<sequence length="35" mass="4403">MNMREYVKHRELMEKMTELQEQLNLVYNLHVVNIR</sequence>
<reference evidence="1" key="1">
    <citation type="journal article" date="2015" name="Nature">
        <title>Complex archaea that bridge the gap between prokaryotes and eukaryotes.</title>
        <authorList>
            <person name="Spang A."/>
            <person name="Saw J.H."/>
            <person name="Jorgensen S.L."/>
            <person name="Zaremba-Niedzwiedzka K."/>
            <person name="Martijn J."/>
            <person name="Lind A.E."/>
            <person name="van Eijk R."/>
            <person name="Schleper C."/>
            <person name="Guy L."/>
            <person name="Ettema T.J."/>
        </authorList>
    </citation>
    <scope>NUCLEOTIDE SEQUENCE</scope>
</reference>
<organism evidence="1">
    <name type="scientific">marine sediment metagenome</name>
    <dbReference type="NCBI Taxonomy" id="412755"/>
    <lineage>
        <taxon>unclassified sequences</taxon>
        <taxon>metagenomes</taxon>
        <taxon>ecological metagenomes</taxon>
    </lineage>
</organism>
<dbReference type="AlphaFoldDB" id="A0A0F9H9H3"/>
<protein>
    <submittedName>
        <fullName evidence="1">Uncharacterized protein</fullName>
    </submittedName>
</protein>
<gene>
    <name evidence="1" type="ORF">LCGC14_2091490</name>
</gene>
<name>A0A0F9H9H3_9ZZZZ</name>
<accession>A0A0F9H9H3</accession>
<feature type="non-terminal residue" evidence="1">
    <location>
        <position position="35"/>
    </location>
</feature>
<proteinExistence type="predicted"/>
<evidence type="ECO:0000313" key="1">
    <source>
        <dbReference type="EMBL" id="KKL71777.1"/>
    </source>
</evidence>